<dbReference type="Gene3D" id="3.30.2010.10">
    <property type="entry name" value="Metalloproteases ('zincins'), catalytic domain"/>
    <property type="match status" value="1"/>
</dbReference>
<organism evidence="2 3">
    <name type="scientific">Bartonella doshiae</name>
    <dbReference type="NCBI Taxonomy" id="33044"/>
    <lineage>
        <taxon>Bacteria</taxon>
        <taxon>Pseudomonadati</taxon>
        <taxon>Pseudomonadota</taxon>
        <taxon>Alphaproteobacteria</taxon>
        <taxon>Hyphomicrobiales</taxon>
        <taxon>Bartonellaceae</taxon>
        <taxon>Bartonella</taxon>
    </lineage>
</organism>
<dbReference type="OrthoDB" id="9795402at2"/>
<dbReference type="RefSeq" id="WP_004856176.1">
    <property type="nucleotide sequence ID" value="NZ_CACVBH010000001.1"/>
</dbReference>
<dbReference type="CDD" id="cd07344">
    <property type="entry name" value="M48_yhfN_like"/>
    <property type="match status" value="1"/>
</dbReference>
<dbReference type="Pfam" id="PF01863">
    <property type="entry name" value="YgjP-like"/>
    <property type="match status" value="1"/>
</dbReference>
<dbReference type="PANTHER" id="PTHR30399">
    <property type="entry name" value="UNCHARACTERIZED PROTEIN YGJP"/>
    <property type="match status" value="1"/>
</dbReference>
<evidence type="ECO:0000313" key="2">
    <source>
        <dbReference type="EMBL" id="SUV46079.1"/>
    </source>
</evidence>
<dbReference type="InterPro" id="IPR002725">
    <property type="entry name" value="YgjP-like_metallopeptidase"/>
</dbReference>
<dbReference type="AlphaFoldDB" id="A0A380ZGK0"/>
<gene>
    <name evidence="2" type="ORF">NCTC12862_01550</name>
</gene>
<dbReference type="STRING" id="33044.GCA_900005695_00884"/>
<sequence>MTIYEQHFIFSDCVVPLQVREHKRARRLTLRIDASRQRICVITPPAISLCSVQAFIEKHRFWIEARLTRVCVSYEHSYLKEGATIPLLGVAHTIRHRAGRGVTEIIAGDAGQESQIVVYGQLEYLPRRIADVLKKQAALTITPLVTYYAHKVERKVKSVCYKDTKSRWGSCSIDRRLSFSWRLVMAPKEIVEYVVAHEVAHLIEMNHGPKFWTLCEKLCPESKTYRAWLKENGHMLQAINFHSYRLDESGNMKKS</sequence>
<feature type="domain" description="YgjP-like metallopeptidase" evidence="1">
    <location>
        <begin position="27"/>
        <end position="232"/>
    </location>
</feature>
<proteinExistence type="predicted"/>
<dbReference type="Proteomes" id="UP000254950">
    <property type="component" value="Unassembled WGS sequence"/>
</dbReference>
<reference evidence="2 3" key="1">
    <citation type="submission" date="2018-06" db="EMBL/GenBank/DDBJ databases">
        <authorList>
            <consortium name="Pathogen Informatics"/>
            <person name="Doyle S."/>
        </authorList>
    </citation>
    <scope>NUCLEOTIDE SEQUENCE [LARGE SCALE GENOMIC DNA]</scope>
    <source>
        <strain evidence="2 3">NCTC12862</strain>
    </source>
</reference>
<evidence type="ECO:0000313" key="3">
    <source>
        <dbReference type="Proteomes" id="UP000254950"/>
    </source>
</evidence>
<protein>
    <submittedName>
        <fullName evidence="2">Protein of uncharacterized function DUF45</fullName>
    </submittedName>
</protein>
<dbReference type="EMBL" id="UFTF01000001">
    <property type="protein sequence ID" value="SUV46079.1"/>
    <property type="molecule type" value="Genomic_DNA"/>
</dbReference>
<dbReference type="InterPro" id="IPR053136">
    <property type="entry name" value="UTP_pyrophosphatase-like"/>
</dbReference>
<name>A0A380ZGK0_BARDO</name>
<accession>A0A380ZGK0</accession>
<dbReference type="PANTHER" id="PTHR30399:SF1">
    <property type="entry name" value="UTP PYROPHOSPHATASE"/>
    <property type="match status" value="1"/>
</dbReference>
<evidence type="ECO:0000259" key="1">
    <source>
        <dbReference type="Pfam" id="PF01863"/>
    </source>
</evidence>